<accession>A0ABT3GS44</accession>
<evidence type="ECO:0000313" key="2">
    <source>
        <dbReference type="Proteomes" id="UP001320876"/>
    </source>
</evidence>
<organism evidence="1 2">
    <name type="scientific">Luteolibacter arcticus</name>
    <dbReference type="NCBI Taxonomy" id="1581411"/>
    <lineage>
        <taxon>Bacteria</taxon>
        <taxon>Pseudomonadati</taxon>
        <taxon>Verrucomicrobiota</taxon>
        <taxon>Verrucomicrobiia</taxon>
        <taxon>Verrucomicrobiales</taxon>
        <taxon>Verrucomicrobiaceae</taxon>
        <taxon>Luteolibacter</taxon>
    </lineage>
</organism>
<name>A0ABT3GS44_9BACT</name>
<proteinExistence type="predicted"/>
<dbReference type="EMBL" id="JAPDDT010000023">
    <property type="protein sequence ID" value="MCW1926283.1"/>
    <property type="molecule type" value="Genomic_DNA"/>
</dbReference>
<reference evidence="1 2" key="1">
    <citation type="submission" date="2022-10" db="EMBL/GenBank/DDBJ databases">
        <title>Luteolibacter arcticus strain CCTCC AB 2014275, whole genome shotgun sequencing project.</title>
        <authorList>
            <person name="Zhao G."/>
            <person name="Shen L."/>
        </authorList>
    </citation>
    <scope>NUCLEOTIDE SEQUENCE [LARGE SCALE GENOMIC DNA]</scope>
    <source>
        <strain evidence="1 2">CCTCC AB 2014275</strain>
    </source>
</reference>
<evidence type="ECO:0000313" key="1">
    <source>
        <dbReference type="EMBL" id="MCW1926283.1"/>
    </source>
</evidence>
<evidence type="ECO:0008006" key="3">
    <source>
        <dbReference type="Google" id="ProtNLM"/>
    </source>
</evidence>
<dbReference type="RefSeq" id="WP_264490391.1">
    <property type="nucleotide sequence ID" value="NZ_JAPDDT010000023.1"/>
</dbReference>
<keyword evidence="2" id="KW-1185">Reference proteome</keyword>
<gene>
    <name evidence="1" type="ORF">OKA05_27260</name>
</gene>
<dbReference type="Proteomes" id="UP001320876">
    <property type="component" value="Unassembled WGS sequence"/>
</dbReference>
<comment type="caution">
    <text evidence="1">The sequence shown here is derived from an EMBL/GenBank/DDBJ whole genome shotgun (WGS) entry which is preliminary data.</text>
</comment>
<sequence length="141" mass="14707">MSWVALSSTHVLARLTTDERDAFEAVGEAASTDKLSGIIAQVAALVRSKVATFSGNTPGDEGTIPAGALYHAVSLCRAALVAAQPTMEGSTDQRAEETRQAYLYLDQVAKGEVLVTSPDGVYPVTVAEATGSYGGKVQLDF</sequence>
<protein>
    <recommendedName>
        <fullName evidence="3">DUF1320 domain-containing protein</fullName>
    </recommendedName>
</protein>